<feature type="signal peptide" evidence="3">
    <location>
        <begin position="1"/>
        <end position="17"/>
    </location>
</feature>
<dbReference type="InterPro" id="IPR030836">
    <property type="entry name" value="ABC_peri_PhnD-like"/>
</dbReference>
<sequence>MKKILFAVAFLATTLFSQTFTFTAIPDQDETKLKERFSKLAVYLTKELGVDVKFVPVKSYSASVAAFRNNQVQLAWFGGFSGVKARLLVKDSQAIAQGVEDPKFYSYIIAHKSTGLDKAKTLPEAVKGKTFTFGSKGSTSGRLMPEYFIRETFNAAPADVFKKVGFSGNHSKTISLVQSGAYELGAVNYKVWDRELKAGNIDTSKVKVIYKTPDYYDYNFTIRADVDKNYGEGFIKKVQAALLKLDDRDILDAFPRAKFIEAKNSDYDKVLETGRKIGLID</sequence>
<feature type="chain" id="PRO_5045622004" evidence="3">
    <location>
        <begin position="18"/>
        <end position="281"/>
    </location>
</feature>
<dbReference type="EMBL" id="CP100595">
    <property type="protein sequence ID" value="UTJ07615.1"/>
    <property type="molecule type" value="Genomic_DNA"/>
</dbReference>
<keyword evidence="2 3" id="KW-0732">Signal</keyword>
<comment type="similarity">
    <text evidence="1">Belongs to the phosphate/phosphite/phosphonate binding protein family.</text>
</comment>
<organism evidence="4 5">
    <name type="scientific">Arcobacter roscoffensis</name>
    <dbReference type="NCBI Taxonomy" id="2961520"/>
    <lineage>
        <taxon>Bacteria</taxon>
        <taxon>Pseudomonadati</taxon>
        <taxon>Campylobacterota</taxon>
        <taxon>Epsilonproteobacteria</taxon>
        <taxon>Campylobacterales</taxon>
        <taxon>Arcobacteraceae</taxon>
        <taxon>Arcobacter</taxon>
    </lineage>
</organism>
<evidence type="ECO:0000256" key="3">
    <source>
        <dbReference type="SAM" id="SignalP"/>
    </source>
</evidence>
<dbReference type="Proteomes" id="UP001060012">
    <property type="component" value="Chromosome"/>
</dbReference>
<dbReference type="Gene3D" id="3.40.190.10">
    <property type="entry name" value="Periplasmic binding protein-like II"/>
    <property type="match status" value="2"/>
</dbReference>
<dbReference type="PANTHER" id="PTHR35841:SF1">
    <property type="entry name" value="PHOSPHONATES-BINDING PERIPLASMIC PROTEIN"/>
    <property type="match status" value="1"/>
</dbReference>
<dbReference type="Pfam" id="PF12974">
    <property type="entry name" value="Phosphonate-bd"/>
    <property type="match status" value="1"/>
</dbReference>
<evidence type="ECO:0000313" key="4">
    <source>
        <dbReference type="EMBL" id="UTJ07615.1"/>
    </source>
</evidence>
<dbReference type="NCBIfam" id="TIGR04553">
    <property type="entry name" value="ABC_peri_selen"/>
    <property type="match status" value="1"/>
</dbReference>
<evidence type="ECO:0000256" key="1">
    <source>
        <dbReference type="ARBA" id="ARBA00007162"/>
    </source>
</evidence>
<keyword evidence="5" id="KW-1185">Reference proteome</keyword>
<proteinExistence type="inferred from homology"/>
<dbReference type="PANTHER" id="PTHR35841">
    <property type="entry name" value="PHOSPHONATES-BINDING PERIPLASMIC PROTEIN"/>
    <property type="match status" value="1"/>
</dbReference>
<evidence type="ECO:0000256" key="2">
    <source>
        <dbReference type="ARBA" id="ARBA00022729"/>
    </source>
</evidence>
<name>A0ABY5E8X0_9BACT</name>
<dbReference type="SUPFAM" id="SSF53850">
    <property type="entry name" value="Periplasmic binding protein-like II"/>
    <property type="match status" value="1"/>
</dbReference>
<reference evidence="4" key="1">
    <citation type="submission" date="2022-07" db="EMBL/GenBank/DDBJ databases">
        <title>Arcobacter roscoffensis sp. nov., a marine bacterium isolated from coastal seawater collected from Roscoff, France.</title>
        <authorList>
            <person name="Pascual J."/>
            <person name="Lepeaux C."/>
            <person name="Methner A."/>
            <person name="Overmann J."/>
        </authorList>
    </citation>
    <scope>NUCLEOTIDE SEQUENCE</scope>
    <source>
        <strain evidence="4">ARW1-2F2</strain>
    </source>
</reference>
<accession>A0ABY5E8X0</accession>
<dbReference type="RefSeq" id="WP_254577789.1">
    <property type="nucleotide sequence ID" value="NZ_CP100595.1"/>
</dbReference>
<protein>
    <submittedName>
        <fullName evidence="4">Selenate ABC transporter substrate-binding protein</fullName>
    </submittedName>
</protein>
<dbReference type="NCBIfam" id="TIGR01098">
    <property type="entry name" value="3A0109s03R"/>
    <property type="match status" value="1"/>
</dbReference>
<evidence type="ECO:0000313" key="5">
    <source>
        <dbReference type="Proteomes" id="UP001060012"/>
    </source>
</evidence>
<gene>
    <name evidence="4" type="ORF">NJU99_05840</name>
</gene>
<dbReference type="InterPro" id="IPR005770">
    <property type="entry name" value="PhnD"/>
</dbReference>